<sequence length="207" mass="23099">MHIERLSTAVLELALLTYRPTSSMSDAASVTYVDNSPVIHAPPKGGAYKKRLRVVAELIPGTKAPLVIIGKGSAYGQAESYIRKLVDRTRLPFLPPPMGKGVVPDSHPQNVSSARSAALKMADVDLILVAGLNWILHFSPAPKWNSSAKFIKIDTSLEEWVVVSQLSAHLKDWKYDPSVSKYTFELDAAKQKNEWKLRLWREWACIY</sequence>
<evidence type="ECO:0000313" key="7">
    <source>
        <dbReference type="EMBL" id="KAF2634960.1"/>
    </source>
</evidence>
<evidence type="ECO:0000256" key="2">
    <source>
        <dbReference type="ARBA" id="ARBA00022723"/>
    </source>
</evidence>
<dbReference type="GO" id="GO:0005777">
    <property type="term" value="C:peroxisome"/>
    <property type="evidence" value="ECO:0007669"/>
    <property type="project" value="TreeGrafter"/>
</dbReference>
<dbReference type="GO" id="GO:0001561">
    <property type="term" value="P:fatty acid alpha-oxidation"/>
    <property type="evidence" value="ECO:0007669"/>
    <property type="project" value="TreeGrafter"/>
</dbReference>
<keyword evidence="8" id="KW-1185">Reference proteome</keyword>
<evidence type="ECO:0000313" key="8">
    <source>
        <dbReference type="Proteomes" id="UP000799753"/>
    </source>
</evidence>
<evidence type="ECO:0000256" key="5">
    <source>
        <dbReference type="ARBA" id="ARBA00023239"/>
    </source>
</evidence>
<feature type="domain" description="Thiamine pyrophosphate enzyme central" evidence="6">
    <location>
        <begin position="54"/>
        <end position="156"/>
    </location>
</feature>
<reference evidence="7" key="1">
    <citation type="journal article" date="2020" name="Stud. Mycol.">
        <title>101 Dothideomycetes genomes: a test case for predicting lifestyles and emergence of pathogens.</title>
        <authorList>
            <person name="Haridas S."/>
            <person name="Albert R."/>
            <person name="Binder M."/>
            <person name="Bloem J."/>
            <person name="Labutti K."/>
            <person name="Salamov A."/>
            <person name="Andreopoulos B."/>
            <person name="Baker S."/>
            <person name="Barry K."/>
            <person name="Bills G."/>
            <person name="Bluhm B."/>
            <person name="Cannon C."/>
            <person name="Castanera R."/>
            <person name="Culley D."/>
            <person name="Daum C."/>
            <person name="Ezra D."/>
            <person name="Gonzalez J."/>
            <person name="Henrissat B."/>
            <person name="Kuo A."/>
            <person name="Liang C."/>
            <person name="Lipzen A."/>
            <person name="Lutzoni F."/>
            <person name="Magnuson J."/>
            <person name="Mondo S."/>
            <person name="Nolan M."/>
            <person name="Ohm R."/>
            <person name="Pangilinan J."/>
            <person name="Park H.-J."/>
            <person name="Ramirez L."/>
            <person name="Alfaro M."/>
            <person name="Sun H."/>
            <person name="Tritt A."/>
            <person name="Yoshinaga Y."/>
            <person name="Zwiers L.-H."/>
            <person name="Turgeon B."/>
            <person name="Goodwin S."/>
            <person name="Spatafora J."/>
            <person name="Crous P."/>
            <person name="Grigoriev I."/>
        </authorList>
    </citation>
    <scope>NUCLEOTIDE SEQUENCE</scope>
    <source>
        <strain evidence="7">CBS 473.64</strain>
    </source>
</reference>
<evidence type="ECO:0000256" key="1">
    <source>
        <dbReference type="ARBA" id="ARBA00001964"/>
    </source>
</evidence>
<comment type="cofactor">
    <cofactor evidence="1">
        <name>thiamine diphosphate</name>
        <dbReference type="ChEBI" id="CHEBI:58937"/>
    </cofactor>
</comment>
<keyword evidence="3" id="KW-0460">Magnesium</keyword>
<organism evidence="7 8">
    <name type="scientific">Massarina eburnea CBS 473.64</name>
    <dbReference type="NCBI Taxonomy" id="1395130"/>
    <lineage>
        <taxon>Eukaryota</taxon>
        <taxon>Fungi</taxon>
        <taxon>Dikarya</taxon>
        <taxon>Ascomycota</taxon>
        <taxon>Pezizomycotina</taxon>
        <taxon>Dothideomycetes</taxon>
        <taxon>Pleosporomycetidae</taxon>
        <taxon>Pleosporales</taxon>
        <taxon>Massarineae</taxon>
        <taxon>Massarinaceae</taxon>
        <taxon>Massarina</taxon>
    </lineage>
</organism>
<dbReference type="Proteomes" id="UP000799753">
    <property type="component" value="Unassembled WGS sequence"/>
</dbReference>
<dbReference type="PANTHER" id="PTHR43710">
    <property type="entry name" value="2-HYDROXYACYL-COA LYASE"/>
    <property type="match status" value="1"/>
</dbReference>
<dbReference type="OrthoDB" id="10006023at2759"/>
<dbReference type="Gene3D" id="3.40.50.1220">
    <property type="entry name" value="TPP-binding domain"/>
    <property type="match status" value="1"/>
</dbReference>
<accession>A0A6A6RI68</accession>
<dbReference type="GO" id="GO:0016829">
    <property type="term" value="F:lyase activity"/>
    <property type="evidence" value="ECO:0007669"/>
    <property type="project" value="UniProtKB-KW"/>
</dbReference>
<dbReference type="PANTHER" id="PTHR43710:SF2">
    <property type="entry name" value="2-HYDROXYACYL-COA LYASE 1"/>
    <property type="match status" value="1"/>
</dbReference>
<dbReference type="InterPro" id="IPR045025">
    <property type="entry name" value="HACL1-like"/>
</dbReference>
<evidence type="ECO:0000259" key="6">
    <source>
        <dbReference type="Pfam" id="PF00205"/>
    </source>
</evidence>
<gene>
    <name evidence="7" type="ORF">P280DRAFT_207027</name>
</gene>
<dbReference type="EMBL" id="MU006812">
    <property type="protein sequence ID" value="KAF2634960.1"/>
    <property type="molecule type" value="Genomic_DNA"/>
</dbReference>
<dbReference type="GO" id="GO:0030976">
    <property type="term" value="F:thiamine pyrophosphate binding"/>
    <property type="evidence" value="ECO:0007669"/>
    <property type="project" value="InterPro"/>
</dbReference>
<dbReference type="SUPFAM" id="SSF52467">
    <property type="entry name" value="DHS-like NAD/FAD-binding domain"/>
    <property type="match status" value="1"/>
</dbReference>
<dbReference type="AlphaFoldDB" id="A0A6A6RI68"/>
<keyword evidence="4" id="KW-0786">Thiamine pyrophosphate</keyword>
<evidence type="ECO:0000256" key="3">
    <source>
        <dbReference type="ARBA" id="ARBA00022842"/>
    </source>
</evidence>
<protein>
    <recommendedName>
        <fullName evidence="6">Thiamine pyrophosphate enzyme central domain-containing protein</fullName>
    </recommendedName>
</protein>
<dbReference type="InterPro" id="IPR029035">
    <property type="entry name" value="DHS-like_NAD/FAD-binding_dom"/>
</dbReference>
<dbReference type="GO" id="GO:0000287">
    <property type="term" value="F:magnesium ion binding"/>
    <property type="evidence" value="ECO:0007669"/>
    <property type="project" value="InterPro"/>
</dbReference>
<keyword evidence="2" id="KW-0479">Metal-binding</keyword>
<proteinExistence type="predicted"/>
<evidence type="ECO:0000256" key="4">
    <source>
        <dbReference type="ARBA" id="ARBA00023052"/>
    </source>
</evidence>
<dbReference type="InterPro" id="IPR012000">
    <property type="entry name" value="Thiamin_PyroP_enz_cen_dom"/>
</dbReference>
<name>A0A6A6RI68_9PLEO</name>
<keyword evidence="5" id="KW-0456">Lyase</keyword>
<dbReference type="Pfam" id="PF00205">
    <property type="entry name" value="TPP_enzyme_M"/>
    <property type="match status" value="1"/>
</dbReference>